<feature type="region of interest" description="Disordered" evidence="8">
    <location>
        <begin position="1"/>
        <end position="199"/>
    </location>
</feature>
<reference evidence="11" key="1">
    <citation type="submission" date="2024-03" db="EMBL/GenBank/DDBJ databases">
        <authorList>
            <consortium name="ELIXIR-Norway"/>
            <consortium name="Elixir Norway"/>
        </authorList>
    </citation>
    <scope>NUCLEOTIDE SEQUENCE</scope>
</reference>
<evidence type="ECO:0008006" key="13">
    <source>
        <dbReference type="Google" id="ProtNLM"/>
    </source>
</evidence>
<dbReference type="InterPro" id="IPR044938">
    <property type="entry name" value="EDC4_C_sf"/>
</dbReference>
<dbReference type="Gene3D" id="1.10.220.100">
    <property type="entry name" value="conserved c-terminal region of ge- 1"/>
    <property type="match status" value="1"/>
</dbReference>
<feature type="region of interest" description="Disordered" evidence="8">
    <location>
        <begin position="1073"/>
        <end position="1113"/>
    </location>
</feature>
<sequence>MGTTGPPGGFDNRNFNRGPQSGQYQNPQSFHHQVAQPPFPPANFSPSIGTSNMYQGYHNFMQDPHMAAAAAARRPLHPSSHFDLGPPPPPPPLYSQPAPRPMTQSNQHSGGPPPPQPPFQSSSPSQSTAGSLSQAAPRSAPAQLGSQPVSQSTLEAAFHPSSSIQSSQQQPGGSQSPAVQFSPRASTPPTSAEPKLSGSNLSTVSSAAAAANAPLDGARLMALLTTQYEGEETVNDHGILSSSISPESAAVVPVEVSDQPSFLPGKLMTSPSLWPPIKKLPKGQVLKGEQTMYDINLRNAKDNQLPQLEASPITMYASDPKLDTGNQITANKTYICYGRTDAFIRILNLQTSVKSLLPGHTNRVADMAFFSEDINLLASASTDGQVIVRNIIEEPTAEGRTIVPNVMAAVQFVNDGGACQPCLCWHSHNQDILVVAIGKYVVTMDLGKIQTNAPAEGFSVNQPSICDLERPPMDGISVLGSHEEDVSDVAVSHGSSPWIASCSLDGTVKVWGGKRRSPISEFTAHDGDAVTSIAFLSNQENTFLLTAGPLNRVVKLWAPESGAPLTRRSSIVWQCIQTLQFESSNSGAKLEDVFFNQVAIACQSSLLIIANAKQNAIYVIHVEFGTNPATAKMTYISEFSVYTPILSFVVTEDKVTEDGDGYLQVYCIQPQAIQVYPLQVSQCYPLLTEDLKAVTSAARAKDSPSGDVQKGVNKGITKVVSSGPPASPNPNAAGQDPSGLGGFPERADRRDLIDVTTEVVKATESGGKGSGVLTGSREVMDFGTKLAYQSTQLTQPLTERVMPSSTVPTSQRILQTEHGLDTPSSWQQQSSPLESPAKEQRYIPVSSGTSQLQSVKVPDKSAASTDTLVEDNLLEKDSREAPMDPAPPVQQHTKPNSTTTTKTGTSKPNKYEFETRSQLAGKMGDGNGGSPLPPHFLTPSHLMSLVEGQAKPSDAADMQELSRTQEKEIASSATLKAMKTTEFESSETNLGHAVDFNLEAEEEIETLDQSELSVEAGSTDNFNDASSDSVDRQDTLTTSKFELLESYMKDEAQKAEEAGLLDEIGQPLLAKDQSREKMVNVTDDSPRIPTGAQGKNRNKNKTTGSSGITGLPGLTTSAQIPGVSSFPEAPSVGSNSSAVDFGAQITVMQESLNQLITMQNDLQKQVSVMVAVPVSKEGKRIEGALGQRMEKVLKAHVDAMWARVAEENAKREKSEKERVQQVNTLLSNLVSKDMPNALERGFKKEFVALGPTITQAVLPPLQKAISTVVMETFQKGITEKVVPQLEKVVGVKLEATVARQLQVQFHTVGKQALQETLRACLESTLLPAFERSCQVMFEQIDTTFASNMANHTSHTQQQFAASHTALASTLKDTVTVASSLADALKGEMAESQKKIVALVENAASANASFVSQANVPLPETVLHLQHLEESLNPTLVLGKLVAEGKLEEAFNTALSLSDVSIVSWLCNQVDPATVFATTPTPLSQGVLLSLVQQLGCDLGSDTVRKLTWIQEAALALNPTDPMLAPHMRPFLQQLYQNLVLQMEAPNPADGALASLRLVIHVVNSLLTACK</sequence>
<feature type="domain" description="Enhancer of mRNA-decapping protein 4 C-terminal" evidence="10">
    <location>
        <begin position="1439"/>
        <end position="1556"/>
    </location>
</feature>
<dbReference type="Gene3D" id="6.10.140.270">
    <property type="match status" value="1"/>
</dbReference>
<dbReference type="SMART" id="SM00320">
    <property type="entry name" value="WD40"/>
    <property type="match status" value="3"/>
</dbReference>
<evidence type="ECO:0000259" key="10">
    <source>
        <dbReference type="Pfam" id="PF21289"/>
    </source>
</evidence>
<feature type="compositionally biased region" description="Polar residues" evidence="8">
    <location>
        <begin position="44"/>
        <end position="54"/>
    </location>
</feature>
<feature type="region of interest" description="Disordered" evidence="8">
    <location>
        <begin position="817"/>
        <end position="911"/>
    </location>
</feature>
<dbReference type="Pfam" id="PF21289">
    <property type="entry name" value="EDC4_C"/>
    <property type="match status" value="1"/>
</dbReference>
<feature type="domain" description="Enhancer of mRNA-decapping protein 4 WD40 repeat region" evidence="9">
    <location>
        <begin position="320"/>
        <end position="622"/>
    </location>
</feature>
<feature type="compositionally biased region" description="Basic and acidic residues" evidence="8">
    <location>
        <begin position="873"/>
        <end position="882"/>
    </location>
</feature>
<dbReference type="InterPro" id="IPR049404">
    <property type="entry name" value="EDC4_C"/>
</dbReference>
<dbReference type="InterPro" id="IPR015943">
    <property type="entry name" value="WD40/YVTN_repeat-like_dom_sf"/>
</dbReference>
<evidence type="ECO:0000256" key="8">
    <source>
        <dbReference type="SAM" id="MobiDB-lite"/>
    </source>
</evidence>
<feature type="compositionally biased region" description="Low complexity" evidence="8">
    <location>
        <begin position="721"/>
        <end position="734"/>
    </location>
</feature>
<evidence type="ECO:0000313" key="12">
    <source>
        <dbReference type="Proteomes" id="UP001497522"/>
    </source>
</evidence>
<evidence type="ECO:0000256" key="2">
    <source>
        <dbReference type="ARBA" id="ARBA00009639"/>
    </source>
</evidence>
<dbReference type="EMBL" id="OZ023720">
    <property type="protein sequence ID" value="CAK9869917.1"/>
    <property type="molecule type" value="Genomic_DNA"/>
</dbReference>
<dbReference type="InterPro" id="IPR001680">
    <property type="entry name" value="WD40_rpt"/>
</dbReference>
<protein>
    <recommendedName>
        <fullName evidence="13">Enhancer of mRNA-decapping protein 4</fullName>
    </recommendedName>
</protein>
<evidence type="ECO:0000256" key="6">
    <source>
        <dbReference type="ARBA" id="ARBA00023054"/>
    </source>
</evidence>
<comment type="similarity">
    <text evidence="2">Belongs to the WD repeat EDC4 family.</text>
</comment>
<evidence type="ECO:0000256" key="7">
    <source>
        <dbReference type="PROSITE-ProRule" id="PRU00221"/>
    </source>
</evidence>
<evidence type="ECO:0000256" key="4">
    <source>
        <dbReference type="ARBA" id="ARBA00022574"/>
    </source>
</evidence>
<evidence type="ECO:0000256" key="5">
    <source>
        <dbReference type="ARBA" id="ARBA00022737"/>
    </source>
</evidence>
<feature type="region of interest" description="Disordered" evidence="8">
    <location>
        <begin position="698"/>
        <end position="746"/>
    </location>
</feature>
<dbReference type="InterPro" id="IPR045152">
    <property type="entry name" value="EDC4-like"/>
</dbReference>
<accession>A0ABP1B498</accession>
<proteinExistence type="inferred from homology"/>
<feature type="compositionally biased region" description="Pro residues" evidence="8">
    <location>
        <begin position="85"/>
        <end position="100"/>
    </location>
</feature>
<gene>
    <name evidence="11" type="ORF">CSSPJE1EN2_LOCUS12654</name>
</gene>
<name>A0ABP1B498_9BRYO</name>
<feature type="compositionally biased region" description="Low complexity" evidence="8">
    <location>
        <begin position="160"/>
        <end position="177"/>
    </location>
</feature>
<dbReference type="Gene3D" id="2.130.10.10">
    <property type="entry name" value="YVTN repeat-like/Quinoprotein amine dehydrogenase"/>
    <property type="match status" value="1"/>
</dbReference>
<dbReference type="Proteomes" id="UP001497522">
    <property type="component" value="Chromosome 19"/>
</dbReference>
<dbReference type="InterPro" id="IPR032401">
    <property type="entry name" value="EDC4_WD40"/>
</dbReference>
<evidence type="ECO:0000256" key="1">
    <source>
        <dbReference type="ARBA" id="ARBA00004201"/>
    </source>
</evidence>
<organism evidence="11 12">
    <name type="scientific">Sphagnum jensenii</name>
    <dbReference type="NCBI Taxonomy" id="128206"/>
    <lineage>
        <taxon>Eukaryota</taxon>
        <taxon>Viridiplantae</taxon>
        <taxon>Streptophyta</taxon>
        <taxon>Embryophyta</taxon>
        <taxon>Bryophyta</taxon>
        <taxon>Sphagnophytina</taxon>
        <taxon>Sphagnopsida</taxon>
        <taxon>Sphagnales</taxon>
        <taxon>Sphagnaceae</taxon>
        <taxon>Sphagnum</taxon>
    </lineage>
</organism>
<feature type="compositionally biased region" description="Polar residues" evidence="8">
    <location>
        <begin position="13"/>
        <end position="31"/>
    </location>
</feature>
<feature type="compositionally biased region" description="Polar residues" evidence="8">
    <location>
        <begin position="1101"/>
        <end position="1113"/>
    </location>
</feature>
<keyword evidence="4 7" id="KW-0853">WD repeat</keyword>
<keyword evidence="5" id="KW-0677">Repeat</keyword>
<dbReference type="PANTHER" id="PTHR15598">
    <property type="entry name" value="ENHANCER OF MRNA-DECAPPING PROTEIN 4"/>
    <property type="match status" value="1"/>
</dbReference>
<feature type="compositionally biased region" description="Polar residues" evidence="8">
    <location>
        <begin position="144"/>
        <end position="154"/>
    </location>
</feature>
<evidence type="ECO:0000256" key="3">
    <source>
        <dbReference type="ARBA" id="ARBA00022490"/>
    </source>
</evidence>
<feature type="region of interest" description="Disordered" evidence="8">
    <location>
        <begin position="920"/>
        <end position="939"/>
    </location>
</feature>
<feature type="repeat" description="WD" evidence="7">
    <location>
        <begin position="479"/>
        <end position="511"/>
    </location>
</feature>
<dbReference type="PROSITE" id="PS50082">
    <property type="entry name" value="WD_REPEATS_2"/>
    <property type="match status" value="1"/>
</dbReference>
<dbReference type="SUPFAM" id="SSF50978">
    <property type="entry name" value="WD40 repeat-like"/>
    <property type="match status" value="1"/>
</dbReference>
<evidence type="ECO:0000313" key="11">
    <source>
        <dbReference type="EMBL" id="CAK9869917.1"/>
    </source>
</evidence>
<feature type="compositionally biased region" description="Low complexity" evidence="8">
    <location>
        <begin position="893"/>
        <end position="908"/>
    </location>
</feature>
<feature type="compositionally biased region" description="Polar residues" evidence="8">
    <location>
        <begin position="822"/>
        <end position="833"/>
    </location>
</feature>
<keyword evidence="6" id="KW-0175">Coiled coil</keyword>
<dbReference type="InterPro" id="IPR036322">
    <property type="entry name" value="WD40_repeat_dom_sf"/>
</dbReference>
<keyword evidence="3" id="KW-0963">Cytoplasm</keyword>
<comment type="subcellular location">
    <subcellularLocation>
        <location evidence="1">Cytoplasm</location>
        <location evidence="1">P-body</location>
    </subcellularLocation>
</comment>
<feature type="compositionally biased region" description="Low complexity" evidence="8">
    <location>
        <begin position="119"/>
        <end position="134"/>
    </location>
</feature>
<evidence type="ECO:0000259" key="9">
    <source>
        <dbReference type="Pfam" id="PF16529"/>
    </source>
</evidence>
<keyword evidence="12" id="KW-1185">Reference proteome</keyword>
<dbReference type="PANTHER" id="PTHR15598:SF5">
    <property type="entry name" value="ENHANCER OF MRNA-DECAPPING PROTEIN 4"/>
    <property type="match status" value="1"/>
</dbReference>
<dbReference type="Pfam" id="PF16529">
    <property type="entry name" value="Ge1_WD40"/>
    <property type="match status" value="1"/>
</dbReference>